<evidence type="ECO:0000313" key="1">
    <source>
        <dbReference type="EMBL" id="SIO11962.1"/>
    </source>
</evidence>
<protein>
    <submittedName>
        <fullName evidence="1">Uncharacterized protein</fullName>
    </submittedName>
</protein>
<dbReference type="STRING" id="44575.SAMN05216419_1002110"/>
<sequence>MNQGIEMADNEQKITIDGTEYPLSSLSDEAKTQITNLRFVDNEIAQLKAKLAIASTAKLTYQAALKNALPKDTP</sequence>
<proteinExistence type="predicted"/>
<dbReference type="AlphaFoldDB" id="A0A1N6GWW4"/>
<gene>
    <name evidence="1" type="ORF">SAMN02743940_0904</name>
</gene>
<keyword evidence="2" id="KW-1185">Reference proteome</keyword>
<accession>A0A1N6GWW4</accession>
<dbReference type="eggNOG" id="ENOG5033A08">
    <property type="taxonomic scope" value="Bacteria"/>
</dbReference>
<evidence type="ECO:0000313" key="2">
    <source>
        <dbReference type="Proteomes" id="UP000185062"/>
    </source>
</evidence>
<dbReference type="EMBL" id="FSRO01000001">
    <property type="protein sequence ID" value="SIO11962.1"/>
    <property type="molecule type" value="Genomic_DNA"/>
</dbReference>
<dbReference type="RefSeq" id="WP_218146719.1">
    <property type="nucleotide sequence ID" value="NZ_FSRO01000001.1"/>
</dbReference>
<dbReference type="Proteomes" id="UP000185062">
    <property type="component" value="Unassembled WGS sequence"/>
</dbReference>
<reference evidence="1 2" key="1">
    <citation type="submission" date="2016-12" db="EMBL/GenBank/DDBJ databases">
        <authorList>
            <person name="Song W.-J."/>
            <person name="Kurnit D.M."/>
        </authorList>
    </citation>
    <scope>NUCLEOTIDE SEQUENCE [LARGE SCALE GENOMIC DNA]</scope>
    <source>
        <strain evidence="1 2">ATCC 49181</strain>
    </source>
</reference>
<organism evidence="1 2">
    <name type="scientific">Nitrosomonas cryotolerans ATCC 49181</name>
    <dbReference type="NCBI Taxonomy" id="1131553"/>
    <lineage>
        <taxon>Bacteria</taxon>
        <taxon>Pseudomonadati</taxon>
        <taxon>Pseudomonadota</taxon>
        <taxon>Betaproteobacteria</taxon>
        <taxon>Nitrosomonadales</taxon>
        <taxon>Nitrosomonadaceae</taxon>
        <taxon>Nitrosomonas</taxon>
    </lineage>
</organism>
<name>A0A1N6GWW4_9PROT</name>